<feature type="compositionally biased region" description="Basic and acidic residues" evidence="1">
    <location>
        <begin position="96"/>
        <end position="111"/>
    </location>
</feature>
<evidence type="ECO:0000256" key="1">
    <source>
        <dbReference type="SAM" id="MobiDB-lite"/>
    </source>
</evidence>
<proteinExistence type="predicted"/>
<protein>
    <submittedName>
        <fullName evidence="2">Uncharacterized protein</fullName>
    </submittedName>
</protein>
<sequence>MFRAHSVPTGPLTPAQVRRPPTVPRELLTKKHRLDVRKRLDIYRFLVFGWHEVDITKYMGVSRSEVYQIERNLKLYGSTCKPSNPGVQLGRPRKIGSKDKQALPKELHQSS</sequence>
<evidence type="ECO:0000313" key="3">
    <source>
        <dbReference type="Proteomes" id="UP000800200"/>
    </source>
</evidence>
<dbReference type="EMBL" id="ML994632">
    <property type="protein sequence ID" value="KAF2185775.1"/>
    <property type="molecule type" value="Genomic_DNA"/>
</dbReference>
<evidence type="ECO:0000313" key="2">
    <source>
        <dbReference type="EMBL" id="KAF2185775.1"/>
    </source>
</evidence>
<dbReference type="InterPro" id="IPR009057">
    <property type="entry name" value="Homeodomain-like_sf"/>
</dbReference>
<feature type="region of interest" description="Disordered" evidence="1">
    <location>
        <begin position="1"/>
        <end position="20"/>
    </location>
</feature>
<dbReference type="AlphaFoldDB" id="A0A6A6E451"/>
<dbReference type="Proteomes" id="UP000800200">
    <property type="component" value="Unassembled WGS sequence"/>
</dbReference>
<dbReference type="OrthoDB" id="3755005at2759"/>
<feature type="region of interest" description="Disordered" evidence="1">
    <location>
        <begin position="80"/>
        <end position="111"/>
    </location>
</feature>
<reference evidence="2" key="1">
    <citation type="journal article" date="2020" name="Stud. Mycol.">
        <title>101 Dothideomycetes genomes: a test case for predicting lifestyles and emergence of pathogens.</title>
        <authorList>
            <person name="Haridas S."/>
            <person name="Albert R."/>
            <person name="Binder M."/>
            <person name="Bloem J."/>
            <person name="Labutti K."/>
            <person name="Salamov A."/>
            <person name="Andreopoulos B."/>
            <person name="Baker S."/>
            <person name="Barry K."/>
            <person name="Bills G."/>
            <person name="Bluhm B."/>
            <person name="Cannon C."/>
            <person name="Castanera R."/>
            <person name="Culley D."/>
            <person name="Daum C."/>
            <person name="Ezra D."/>
            <person name="Gonzalez J."/>
            <person name="Henrissat B."/>
            <person name="Kuo A."/>
            <person name="Liang C."/>
            <person name="Lipzen A."/>
            <person name="Lutzoni F."/>
            <person name="Magnuson J."/>
            <person name="Mondo S."/>
            <person name="Nolan M."/>
            <person name="Ohm R."/>
            <person name="Pangilinan J."/>
            <person name="Park H.-J."/>
            <person name="Ramirez L."/>
            <person name="Alfaro M."/>
            <person name="Sun H."/>
            <person name="Tritt A."/>
            <person name="Yoshinaga Y."/>
            <person name="Zwiers L.-H."/>
            <person name="Turgeon B."/>
            <person name="Goodwin S."/>
            <person name="Spatafora J."/>
            <person name="Crous P."/>
            <person name="Grigoriev I."/>
        </authorList>
    </citation>
    <scope>NUCLEOTIDE SEQUENCE</scope>
    <source>
        <strain evidence="2">CBS 207.26</strain>
    </source>
</reference>
<name>A0A6A6E451_9PEZI</name>
<gene>
    <name evidence="2" type="ORF">K469DRAFT_156544</name>
</gene>
<dbReference type="SUPFAM" id="SSF46689">
    <property type="entry name" value="Homeodomain-like"/>
    <property type="match status" value="1"/>
</dbReference>
<accession>A0A6A6E451</accession>
<keyword evidence="3" id="KW-1185">Reference proteome</keyword>
<organism evidence="2 3">
    <name type="scientific">Zopfia rhizophila CBS 207.26</name>
    <dbReference type="NCBI Taxonomy" id="1314779"/>
    <lineage>
        <taxon>Eukaryota</taxon>
        <taxon>Fungi</taxon>
        <taxon>Dikarya</taxon>
        <taxon>Ascomycota</taxon>
        <taxon>Pezizomycotina</taxon>
        <taxon>Dothideomycetes</taxon>
        <taxon>Dothideomycetes incertae sedis</taxon>
        <taxon>Zopfiaceae</taxon>
        <taxon>Zopfia</taxon>
    </lineage>
</organism>